<dbReference type="AlphaFoldDB" id="A0A5N1GM36"/>
<dbReference type="InterPro" id="IPR006027">
    <property type="entry name" value="NusB_RsmB_TIM44"/>
</dbReference>
<keyword evidence="3 6" id="KW-0694">RNA-binding</keyword>
<keyword evidence="5 6" id="KW-0804">Transcription</keyword>
<evidence type="ECO:0000256" key="4">
    <source>
        <dbReference type="ARBA" id="ARBA00023015"/>
    </source>
</evidence>
<name>A0A5N1GM36_9LACT</name>
<dbReference type="InterPro" id="IPR011605">
    <property type="entry name" value="NusB_fam"/>
</dbReference>
<dbReference type="RefSeq" id="WP_083290645.1">
    <property type="nucleotide sequence ID" value="NZ_VYWO01000001.1"/>
</dbReference>
<dbReference type="GO" id="GO:0003723">
    <property type="term" value="F:RNA binding"/>
    <property type="evidence" value="ECO:0007669"/>
    <property type="project" value="UniProtKB-UniRule"/>
</dbReference>
<evidence type="ECO:0000256" key="5">
    <source>
        <dbReference type="ARBA" id="ARBA00023163"/>
    </source>
</evidence>
<dbReference type="Proteomes" id="UP000327148">
    <property type="component" value="Unassembled WGS sequence"/>
</dbReference>
<evidence type="ECO:0000259" key="7">
    <source>
        <dbReference type="Pfam" id="PF01029"/>
    </source>
</evidence>
<dbReference type="EMBL" id="VYWO01000001">
    <property type="protein sequence ID" value="KAA9302035.1"/>
    <property type="molecule type" value="Genomic_DNA"/>
</dbReference>
<protein>
    <recommendedName>
        <fullName evidence="6">Transcription antitermination protein NusB</fullName>
    </recommendedName>
    <alternativeName>
        <fullName evidence="6">Antitermination factor NusB</fullName>
    </alternativeName>
</protein>
<dbReference type="GO" id="GO:0006353">
    <property type="term" value="P:DNA-templated transcription termination"/>
    <property type="evidence" value="ECO:0007669"/>
    <property type="project" value="UniProtKB-UniRule"/>
</dbReference>
<proteinExistence type="inferred from homology"/>
<dbReference type="Pfam" id="PF01029">
    <property type="entry name" value="NusB"/>
    <property type="match status" value="1"/>
</dbReference>
<sequence>MNKGMKLGTSQIREIALLVLYQQALNPDLSAEDCMTFVLANADQLKQVTKYEEVDEEGLEALKDKEQFFENKQQSPAKRKDFGSVSFEEGDELPPYLRQLVSGVLANQEAIDAKLDQCISGKWSVNRLEKINLAILRLAIYEMFYVAEDRVPKVVAVNEAIELAKRYSDDRSRRFINGVLSNTMEK</sequence>
<gene>
    <name evidence="6 8" type="primary">nusB</name>
    <name evidence="8" type="ORF">F6I03_02155</name>
</gene>
<evidence type="ECO:0000256" key="2">
    <source>
        <dbReference type="ARBA" id="ARBA00022814"/>
    </source>
</evidence>
<feature type="domain" description="NusB/RsmB/TIM44" evidence="7">
    <location>
        <begin position="81"/>
        <end position="183"/>
    </location>
</feature>
<dbReference type="OrthoDB" id="9811381at2"/>
<organism evidence="8 9">
    <name type="scientific">Aerococcus sanguinicola</name>
    <dbReference type="NCBI Taxonomy" id="119206"/>
    <lineage>
        <taxon>Bacteria</taxon>
        <taxon>Bacillati</taxon>
        <taxon>Bacillota</taxon>
        <taxon>Bacilli</taxon>
        <taxon>Lactobacillales</taxon>
        <taxon>Aerococcaceae</taxon>
        <taxon>Aerococcus</taxon>
    </lineage>
</organism>
<comment type="caution">
    <text evidence="8">The sequence shown here is derived from an EMBL/GenBank/DDBJ whole genome shotgun (WGS) entry which is preliminary data.</text>
</comment>
<evidence type="ECO:0000313" key="9">
    <source>
        <dbReference type="Proteomes" id="UP000327148"/>
    </source>
</evidence>
<dbReference type="Gene3D" id="1.10.940.10">
    <property type="entry name" value="NusB-like"/>
    <property type="match status" value="1"/>
</dbReference>
<dbReference type="PANTHER" id="PTHR11078">
    <property type="entry name" value="N UTILIZATION SUBSTANCE PROTEIN B-RELATED"/>
    <property type="match status" value="1"/>
</dbReference>
<dbReference type="GO" id="GO:0031564">
    <property type="term" value="P:transcription antitermination"/>
    <property type="evidence" value="ECO:0007669"/>
    <property type="project" value="UniProtKB-KW"/>
</dbReference>
<keyword evidence="2 6" id="KW-0889">Transcription antitermination</keyword>
<dbReference type="GO" id="GO:0005829">
    <property type="term" value="C:cytosol"/>
    <property type="evidence" value="ECO:0007669"/>
    <property type="project" value="TreeGrafter"/>
</dbReference>
<evidence type="ECO:0000313" key="8">
    <source>
        <dbReference type="EMBL" id="KAA9302035.1"/>
    </source>
</evidence>
<keyword evidence="4 6" id="KW-0805">Transcription regulation</keyword>
<dbReference type="STRING" id="119206.AWM72_07940"/>
<dbReference type="NCBIfam" id="TIGR01951">
    <property type="entry name" value="nusB"/>
    <property type="match status" value="1"/>
</dbReference>
<evidence type="ECO:0000256" key="1">
    <source>
        <dbReference type="ARBA" id="ARBA00005952"/>
    </source>
</evidence>
<dbReference type="InterPro" id="IPR035926">
    <property type="entry name" value="NusB-like_sf"/>
</dbReference>
<comment type="similarity">
    <text evidence="1 6">Belongs to the NusB family.</text>
</comment>
<dbReference type="SUPFAM" id="SSF48013">
    <property type="entry name" value="NusB-like"/>
    <property type="match status" value="1"/>
</dbReference>
<dbReference type="HAMAP" id="MF_00073">
    <property type="entry name" value="NusB"/>
    <property type="match status" value="1"/>
</dbReference>
<reference evidence="8 9" key="1">
    <citation type="submission" date="2019-09" db="EMBL/GenBank/DDBJ databases">
        <title>Draft genome sequence assemblies of isolates from the urinary tract.</title>
        <authorList>
            <person name="Mores C.R."/>
            <person name="Putonti C."/>
            <person name="Wolfe A.J."/>
        </authorList>
    </citation>
    <scope>NUCLEOTIDE SEQUENCE [LARGE SCALE GENOMIC DNA]</scope>
    <source>
        <strain evidence="8 9">UMB623</strain>
    </source>
</reference>
<comment type="function">
    <text evidence="6">Involved in transcription antitermination. Required for transcription of ribosomal RNA (rRNA) genes. Binds specifically to the boxA antiterminator sequence of the ribosomal RNA (rrn) operons.</text>
</comment>
<evidence type="ECO:0000256" key="6">
    <source>
        <dbReference type="HAMAP-Rule" id="MF_00073"/>
    </source>
</evidence>
<evidence type="ECO:0000256" key="3">
    <source>
        <dbReference type="ARBA" id="ARBA00022884"/>
    </source>
</evidence>
<accession>A0A5N1GM36</accession>
<dbReference type="PANTHER" id="PTHR11078:SF3">
    <property type="entry name" value="ANTITERMINATION NUSB DOMAIN-CONTAINING PROTEIN"/>
    <property type="match status" value="1"/>
</dbReference>